<organism evidence="5 6">
    <name type="scientific">Nitzschia inconspicua</name>
    <dbReference type="NCBI Taxonomy" id="303405"/>
    <lineage>
        <taxon>Eukaryota</taxon>
        <taxon>Sar</taxon>
        <taxon>Stramenopiles</taxon>
        <taxon>Ochrophyta</taxon>
        <taxon>Bacillariophyta</taxon>
        <taxon>Bacillariophyceae</taxon>
        <taxon>Bacillariophycidae</taxon>
        <taxon>Bacillariales</taxon>
        <taxon>Bacillariaceae</taxon>
        <taxon>Nitzschia</taxon>
    </lineage>
</organism>
<evidence type="ECO:0000256" key="1">
    <source>
        <dbReference type="ARBA" id="ARBA00022741"/>
    </source>
</evidence>
<dbReference type="EMBL" id="JAGRRH010000013">
    <property type="protein sequence ID" value="KAG7361113.1"/>
    <property type="molecule type" value="Genomic_DNA"/>
</dbReference>
<evidence type="ECO:0000256" key="3">
    <source>
        <dbReference type="SAM" id="MobiDB-lite"/>
    </source>
</evidence>
<feature type="domain" description="Zeta toxin" evidence="4">
    <location>
        <begin position="421"/>
        <end position="580"/>
    </location>
</feature>
<dbReference type="Proteomes" id="UP000693970">
    <property type="component" value="Unassembled WGS sequence"/>
</dbReference>
<proteinExistence type="predicted"/>
<name>A0A9K3LGE1_9STRA</name>
<gene>
    <name evidence="5" type="ORF">IV203_036213</name>
</gene>
<evidence type="ECO:0000313" key="5">
    <source>
        <dbReference type="EMBL" id="KAG7361113.1"/>
    </source>
</evidence>
<reference evidence="5" key="2">
    <citation type="submission" date="2021-04" db="EMBL/GenBank/DDBJ databases">
        <authorList>
            <person name="Podell S."/>
        </authorList>
    </citation>
    <scope>NUCLEOTIDE SEQUENCE</scope>
    <source>
        <strain evidence="5">Hildebrandi</strain>
    </source>
</reference>
<evidence type="ECO:0000313" key="6">
    <source>
        <dbReference type="Proteomes" id="UP000693970"/>
    </source>
</evidence>
<keyword evidence="2" id="KW-0067">ATP-binding</keyword>
<evidence type="ECO:0000259" key="4">
    <source>
        <dbReference type="Pfam" id="PF06414"/>
    </source>
</evidence>
<sequence>MTFMRQSDGDIVVESQPPSPSNVPFLHRPSLRRSCGVRKFSCLVSTEDYHAEIDRDAVYGPYAHLRKILLKVSNHYQNYTQQRQWLQDAIIDDFLDNVEDPDRCITPTEPWLIFTVGARGAGKHHILHDLVHTGRLPILSFVQVDPDSIRRRLPEFATYAANNPVLVNDLMRKESSFMAELLLMASLQNGRNVVFDSAMRNPDWFLNWINMLKSQCSIETFGLFAFPKIALFHVTAPTNLILQRAEKKSKETKRVIHQDSILKSLETIPSSLEVVRPSVDFYCQIENGADSYYIVDGNVKDWDEFHAVFLQACAWKPGMKGKQQMERQLSVKETTDANESAIRKAKETRQPFSVLISSEENNKSDDKNFYGKYSHIRKTLDYSYHCNYTFERQKLQDAIITDMLHEAFIVDPDGNVGTVPTEPWIVFTAGAMGAGKSHTMNILVKHERFPLHSFVGVDPDEIRRLLPEFHMYINENPELAGDLTRKEAGYIAEILTLAALQVGKNVLQDGSLRDSEWYRTYFERLRREFPKVRQAIIHVTAPREAVFQRAEARAKMTGRVVPRELLEKTLAQVPKSVEILAPLVDYYAEINNPPDSEDVELVKPTGSIWEEFRRQWVQDVAYADDKGKVIKKAITSKHRLDKCKSSLEACSLSSMEKLQVK</sequence>
<accession>A0A9K3LGE1</accession>
<protein>
    <submittedName>
        <fullName evidence="5">Zeta toxin family protein</fullName>
    </submittedName>
</protein>
<dbReference type="GO" id="GO:0005524">
    <property type="term" value="F:ATP binding"/>
    <property type="evidence" value="ECO:0007669"/>
    <property type="project" value="UniProtKB-KW"/>
</dbReference>
<evidence type="ECO:0000256" key="2">
    <source>
        <dbReference type="ARBA" id="ARBA00022840"/>
    </source>
</evidence>
<dbReference type="GO" id="GO:0016301">
    <property type="term" value="F:kinase activity"/>
    <property type="evidence" value="ECO:0007669"/>
    <property type="project" value="InterPro"/>
</dbReference>
<dbReference type="InterPro" id="IPR010488">
    <property type="entry name" value="Zeta_toxin_domain"/>
</dbReference>
<keyword evidence="1" id="KW-0547">Nucleotide-binding</keyword>
<reference evidence="5" key="1">
    <citation type="journal article" date="2021" name="Sci. Rep.">
        <title>Diploid genomic architecture of Nitzschia inconspicua, an elite biomass production diatom.</title>
        <authorList>
            <person name="Oliver A."/>
            <person name="Podell S."/>
            <person name="Pinowska A."/>
            <person name="Traller J.C."/>
            <person name="Smith S.R."/>
            <person name="McClure R."/>
            <person name="Beliaev A."/>
            <person name="Bohutskyi P."/>
            <person name="Hill E.A."/>
            <person name="Rabines A."/>
            <person name="Zheng H."/>
            <person name="Allen L.Z."/>
            <person name="Kuo A."/>
            <person name="Grigoriev I.V."/>
            <person name="Allen A.E."/>
            <person name="Hazlebeck D."/>
            <person name="Allen E.E."/>
        </authorList>
    </citation>
    <scope>NUCLEOTIDE SEQUENCE</scope>
    <source>
        <strain evidence="5">Hildebrandi</strain>
    </source>
</reference>
<dbReference type="Pfam" id="PF06414">
    <property type="entry name" value="Zeta_toxin"/>
    <property type="match status" value="2"/>
</dbReference>
<feature type="domain" description="Zeta toxin" evidence="4">
    <location>
        <begin position="104"/>
        <end position="280"/>
    </location>
</feature>
<comment type="caution">
    <text evidence="5">The sequence shown here is derived from an EMBL/GenBank/DDBJ whole genome shotgun (WGS) entry which is preliminary data.</text>
</comment>
<dbReference type="AlphaFoldDB" id="A0A9K3LGE1"/>
<keyword evidence="6" id="KW-1185">Reference proteome</keyword>
<feature type="region of interest" description="Disordered" evidence="3">
    <location>
        <begin position="1"/>
        <end position="25"/>
    </location>
</feature>
<dbReference type="OrthoDB" id="430679at2759"/>